<evidence type="ECO:0000313" key="9">
    <source>
        <dbReference type="Proteomes" id="UP000054683"/>
    </source>
</evidence>
<evidence type="ECO:0000256" key="3">
    <source>
        <dbReference type="ARBA" id="ARBA00022630"/>
    </source>
</evidence>
<feature type="domain" description="Glucose-methanol-choline oxidoreductase C-terminal" evidence="7">
    <location>
        <begin position="444"/>
        <end position="569"/>
    </location>
</feature>
<evidence type="ECO:0000259" key="7">
    <source>
        <dbReference type="Pfam" id="PF05199"/>
    </source>
</evidence>
<comment type="cofactor">
    <cofactor evidence="1">
        <name>FAD</name>
        <dbReference type="ChEBI" id="CHEBI:57692"/>
    </cofactor>
</comment>
<dbReference type="Pfam" id="PF05199">
    <property type="entry name" value="GMC_oxred_C"/>
    <property type="match status" value="1"/>
</dbReference>
<dbReference type="InterPro" id="IPR000172">
    <property type="entry name" value="GMC_OxRdtase_N"/>
</dbReference>
<name>A0A158G790_9BURK</name>
<dbReference type="Proteomes" id="UP000054683">
    <property type="component" value="Unassembled WGS sequence"/>
</dbReference>
<proteinExistence type="inferred from homology"/>
<keyword evidence="4" id="KW-0274">FAD</keyword>
<evidence type="ECO:0000259" key="6">
    <source>
        <dbReference type="Pfam" id="PF00732"/>
    </source>
</evidence>
<accession>A0A158G790</accession>
<evidence type="ECO:0000256" key="5">
    <source>
        <dbReference type="ARBA" id="ARBA00023002"/>
    </source>
</evidence>
<reference evidence="8 9" key="1">
    <citation type="submission" date="2016-01" db="EMBL/GenBank/DDBJ databases">
        <authorList>
            <person name="Oliw E.H."/>
        </authorList>
    </citation>
    <scope>NUCLEOTIDE SEQUENCE [LARGE SCALE GENOMIC DNA]</scope>
    <source>
        <strain evidence="8">LMG 27134</strain>
    </source>
</reference>
<dbReference type="SUPFAM" id="SSF51905">
    <property type="entry name" value="FAD/NAD(P)-binding domain"/>
    <property type="match status" value="1"/>
</dbReference>
<gene>
    <name evidence="8" type="ORF">AWB69_02114</name>
</gene>
<dbReference type="SUPFAM" id="SSF54373">
    <property type="entry name" value="FAD-linked reductases, C-terminal domain"/>
    <property type="match status" value="1"/>
</dbReference>
<keyword evidence="3" id="KW-0285">Flavoprotein</keyword>
<comment type="similarity">
    <text evidence="2">Belongs to the GMC oxidoreductase family.</text>
</comment>
<dbReference type="InterPro" id="IPR007867">
    <property type="entry name" value="GMC_OxRtase_C"/>
</dbReference>
<dbReference type="PANTHER" id="PTHR42784:SF1">
    <property type="entry name" value="PYRANOSE 2-OXIDASE"/>
    <property type="match status" value="1"/>
</dbReference>
<keyword evidence="5" id="KW-0560">Oxidoreductase</keyword>
<evidence type="ECO:0000256" key="2">
    <source>
        <dbReference type="ARBA" id="ARBA00010790"/>
    </source>
</evidence>
<dbReference type="AlphaFoldDB" id="A0A158G790"/>
<dbReference type="RefSeq" id="WP_062084789.1">
    <property type="nucleotide sequence ID" value="NZ_FCOK02000010.1"/>
</dbReference>
<dbReference type="PANTHER" id="PTHR42784">
    <property type="entry name" value="PYRANOSE 2-OXIDASE"/>
    <property type="match status" value="1"/>
</dbReference>
<dbReference type="GO" id="GO:0016614">
    <property type="term" value="F:oxidoreductase activity, acting on CH-OH group of donors"/>
    <property type="evidence" value="ECO:0007669"/>
    <property type="project" value="InterPro"/>
</dbReference>
<feature type="domain" description="Glucose-methanol-choline oxidoreductase N-terminal" evidence="6">
    <location>
        <begin position="227"/>
        <end position="348"/>
    </location>
</feature>
<evidence type="ECO:0000256" key="1">
    <source>
        <dbReference type="ARBA" id="ARBA00001974"/>
    </source>
</evidence>
<dbReference type="InterPro" id="IPR051473">
    <property type="entry name" value="P2Ox-like"/>
</dbReference>
<evidence type="ECO:0000256" key="4">
    <source>
        <dbReference type="ARBA" id="ARBA00022827"/>
    </source>
</evidence>
<dbReference type="GO" id="GO:0050660">
    <property type="term" value="F:flavin adenine dinucleotide binding"/>
    <property type="evidence" value="ECO:0007669"/>
    <property type="project" value="InterPro"/>
</dbReference>
<evidence type="ECO:0000313" key="8">
    <source>
        <dbReference type="EMBL" id="SAL27499.1"/>
    </source>
</evidence>
<dbReference type="Pfam" id="PF00732">
    <property type="entry name" value="GMC_oxred_N"/>
    <property type="match status" value="1"/>
</dbReference>
<organism evidence="8 9">
    <name type="scientific">Caballeronia udeis</name>
    <dbReference type="NCBI Taxonomy" id="1232866"/>
    <lineage>
        <taxon>Bacteria</taxon>
        <taxon>Pseudomonadati</taxon>
        <taxon>Pseudomonadota</taxon>
        <taxon>Betaproteobacteria</taxon>
        <taxon>Burkholderiales</taxon>
        <taxon>Burkholderiaceae</taxon>
        <taxon>Caballeronia</taxon>
    </lineage>
</organism>
<dbReference type="Gene3D" id="3.50.50.60">
    <property type="entry name" value="FAD/NAD(P)-binding domain"/>
    <property type="match status" value="2"/>
</dbReference>
<protein>
    <submittedName>
        <fullName evidence="8">Glucose-methanol-choline oxidoreductase</fullName>
    </submittedName>
</protein>
<dbReference type="OrthoDB" id="9787779at2"/>
<dbReference type="InterPro" id="IPR036188">
    <property type="entry name" value="FAD/NAD-bd_sf"/>
</dbReference>
<sequence length="587" mass="65170">MIKKLPKRTVVIIGGGLTAGLISRQLTSQSVDVLVLERGGEHAEGAEAKLPTQRDELRWDTRQGLVQRWNVQTYTLRHNRQDAAAPIRWMEAFLPGDGVGGAANHWNGHTWRWSEYEPALRTHYVDRYGKNAIPGNVTLQDWGITYREMEPYHELFEKLFGISGQAGNINGKKHTGGNPFEAPRRGDYAQKPLITTQAGLQFTAAAQNLGYHPFPMPVANSSGTYTNPDGQKLGQCQYCGHCERFICEAQAKGTPDVLLYPMLRQRKSFELRQHAHVLNIDYDRAGKRVTGVRYIDVQSGQEYEQPADVVVLAAFTMTNNKLLLQNGIGQPYDPATGLGVVGKNFCYQTNSGMNLFMKDSWMNPFLATGGTSMCIDDFNNDNFDHTGLDFLGGGLISAGMYSGRPIKSRRLPPGTPQWGTAWKKASADWYAHSMGLSVQGSCYPNTENFLDLDPVYKDAYGQPLVRMTFDWRANEEKMSAFVTRKMEDIARTMGADIVGPAAPRKSPFDTRVYQTTHITGGTIMGADPHSSVVSPRLQHWDAQNLFVVGASVFVHNAGYNPTGPLAAMALRLGEDLVDYVQRPRELA</sequence>
<dbReference type="EMBL" id="FCOK02000010">
    <property type="protein sequence ID" value="SAL27499.1"/>
    <property type="molecule type" value="Genomic_DNA"/>
</dbReference>